<keyword evidence="3" id="KW-1185">Reference proteome</keyword>
<proteinExistence type="predicted"/>
<name>A0A8D5FWH4_9BACT</name>
<dbReference type="InterPro" id="IPR051783">
    <property type="entry name" value="NAD(P)-dependent_oxidoreduct"/>
</dbReference>
<dbReference type="EMBL" id="AP024086">
    <property type="protein sequence ID" value="BCL62621.1"/>
    <property type="molecule type" value="Genomic_DNA"/>
</dbReference>
<evidence type="ECO:0000259" key="1">
    <source>
        <dbReference type="Pfam" id="PF01370"/>
    </source>
</evidence>
<evidence type="ECO:0000313" key="3">
    <source>
        <dbReference type="Proteomes" id="UP000826725"/>
    </source>
</evidence>
<dbReference type="PANTHER" id="PTHR48079">
    <property type="entry name" value="PROTEIN YEEZ"/>
    <property type="match status" value="1"/>
</dbReference>
<feature type="domain" description="NAD-dependent epimerase/dehydratase" evidence="1">
    <location>
        <begin position="3"/>
        <end position="144"/>
    </location>
</feature>
<dbReference type="AlphaFoldDB" id="A0A8D5FWH4"/>
<accession>A0A8D5FWH4</accession>
<protein>
    <recommendedName>
        <fullName evidence="1">NAD-dependent epimerase/dehydratase domain-containing protein</fullName>
    </recommendedName>
</protein>
<evidence type="ECO:0000313" key="2">
    <source>
        <dbReference type="EMBL" id="BCL62621.1"/>
    </source>
</evidence>
<sequence length="175" mass="19093">MKILVTGATGFTGHNLSKKLLSDGHEVRLLVRSAARVMLPESSSLEVIEGDIRDRGSVERAVAGCEKVFNIAAMFRTAGSVDQDYRDIHVKGTRYLLEAAVENGVKRFVHCSTVGVHGDVKEPPAREDSPYAPADIYQRTKLEGSCLPMSLPGKMILPCPWYAPLQYMAPVTCGC</sequence>
<organism evidence="2 3">
    <name type="scientific">Desulfomarina profundi</name>
    <dbReference type="NCBI Taxonomy" id="2772557"/>
    <lineage>
        <taxon>Bacteria</taxon>
        <taxon>Pseudomonadati</taxon>
        <taxon>Thermodesulfobacteriota</taxon>
        <taxon>Desulfobulbia</taxon>
        <taxon>Desulfobulbales</taxon>
        <taxon>Desulfobulbaceae</taxon>
        <taxon>Desulfomarina</taxon>
    </lineage>
</organism>
<dbReference type="GO" id="GO:0005737">
    <property type="term" value="C:cytoplasm"/>
    <property type="evidence" value="ECO:0007669"/>
    <property type="project" value="TreeGrafter"/>
</dbReference>
<dbReference type="PANTHER" id="PTHR48079:SF6">
    <property type="entry name" value="NAD(P)-BINDING DOMAIN-CONTAINING PROTEIN-RELATED"/>
    <property type="match status" value="1"/>
</dbReference>
<dbReference type="Pfam" id="PF01370">
    <property type="entry name" value="Epimerase"/>
    <property type="match status" value="1"/>
</dbReference>
<dbReference type="GO" id="GO:0004029">
    <property type="term" value="F:aldehyde dehydrogenase (NAD+) activity"/>
    <property type="evidence" value="ECO:0007669"/>
    <property type="project" value="TreeGrafter"/>
</dbReference>
<dbReference type="KEGG" id="dbk:DGMP_33140"/>
<dbReference type="Proteomes" id="UP000826725">
    <property type="component" value="Chromosome"/>
</dbReference>
<dbReference type="InterPro" id="IPR001509">
    <property type="entry name" value="Epimerase_deHydtase"/>
</dbReference>
<gene>
    <name evidence="2" type="ORF">DGMP_33140</name>
</gene>
<reference evidence="2" key="1">
    <citation type="submission" date="2020-09" db="EMBL/GenBank/DDBJ databases">
        <title>Desulfogranum mesoprofundum gen. nov., sp. nov., a novel mesophilic, sulfate-reducing chemolithoautotroph isolated from a deep-sea hydrothermal vent chimney in the Suiyo Seamount.</title>
        <authorList>
            <person name="Hashimoto Y."/>
            <person name="Nakagawa S."/>
        </authorList>
    </citation>
    <scope>NUCLEOTIDE SEQUENCE</scope>
    <source>
        <strain evidence="2">KT2</strain>
    </source>
</reference>